<gene>
    <name evidence="2" type="ORF">pBPS033</name>
</gene>
<accession>A0A0C5B4F6</accession>
<proteinExistence type="predicted"/>
<sequence>MQIPCTITREHFADTDRAGRPYTLEFVHYAHAETGRRVRTRAHIFPSMTLTNSTRPETNETAQQLEARDRSDAREPVYLDAVRNPAILVSFGYSRHTARTTQVLTVRDGRVVSAWITPEEFEAQYVESSVPFLVAAHALKNIGRAGGIDTEARNYLLLVLNAPAWRVALHSYSMIVRSKLVRIAQQFI</sequence>
<keyword evidence="2" id="KW-0614">Plasmid</keyword>
<feature type="compositionally biased region" description="Polar residues" evidence="1">
    <location>
        <begin position="50"/>
        <end position="64"/>
    </location>
</feature>
<protein>
    <submittedName>
        <fullName evidence="2">Uncharacterized protein</fullName>
    </submittedName>
</protein>
<dbReference type="RefSeq" id="WP_058034560.1">
    <property type="nucleotide sequence ID" value="NZ_KF418775.1"/>
</dbReference>
<organism evidence="2">
    <name type="scientific">Burkholderia pseudomallei</name>
    <name type="common">Pseudomonas pseudomallei</name>
    <dbReference type="NCBI Taxonomy" id="28450"/>
    <lineage>
        <taxon>Bacteria</taxon>
        <taxon>Pseudomonadati</taxon>
        <taxon>Pseudomonadota</taxon>
        <taxon>Betaproteobacteria</taxon>
        <taxon>Burkholderiales</taxon>
        <taxon>Burkholderiaceae</taxon>
        <taxon>Burkholderia</taxon>
        <taxon>pseudomallei group</taxon>
    </lineage>
</organism>
<reference evidence="2" key="1">
    <citation type="submission" date="2013-07" db="EMBL/GenBank/DDBJ databases">
        <title>Complete sequence of a native Burkholderia pseudomallei plasmid.</title>
        <authorList>
            <person name="Stone J.K."/>
            <person name="Bollig M.C."/>
            <person name="Gibbons H.S."/>
            <person name="Mayo M."/>
            <person name="Currie B.J."/>
            <person name="Keim P."/>
            <person name="Tuanyok A."/>
        </authorList>
    </citation>
    <scope>NUCLEOTIDE SEQUENCE</scope>
    <source>
        <strain evidence="2">MSHR1950</strain>
        <plasmid evidence="2">pBPSE01</plasmid>
    </source>
</reference>
<dbReference type="EMBL" id="KF418775">
    <property type="protein sequence ID" value="AJL34916.1"/>
    <property type="molecule type" value="Genomic_DNA"/>
</dbReference>
<name>A0A0C5B4F6_BURPE</name>
<dbReference type="AlphaFoldDB" id="A0A0C5B4F6"/>
<evidence type="ECO:0000313" key="2">
    <source>
        <dbReference type="EMBL" id="AJL34916.1"/>
    </source>
</evidence>
<geneLocation type="plasmid" evidence="2">
    <name>pBPSE01</name>
</geneLocation>
<evidence type="ECO:0000256" key="1">
    <source>
        <dbReference type="SAM" id="MobiDB-lite"/>
    </source>
</evidence>
<feature type="region of interest" description="Disordered" evidence="1">
    <location>
        <begin position="50"/>
        <end position="71"/>
    </location>
</feature>